<evidence type="ECO:0000313" key="3">
    <source>
        <dbReference type="Proteomes" id="UP000307874"/>
    </source>
</evidence>
<evidence type="ECO:0000313" key="2">
    <source>
        <dbReference type="EMBL" id="TNB48199.1"/>
    </source>
</evidence>
<keyword evidence="1" id="KW-0472">Membrane</keyword>
<name>A0A5C4JU48_9HYPH</name>
<feature type="transmembrane region" description="Helical" evidence="1">
    <location>
        <begin position="101"/>
        <end position="120"/>
    </location>
</feature>
<reference evidence="2 3" key="1">
    <citation type="submission" date="2019-06" db="EMBL/GenBank/DDBJ databases">
        <title>Martelella lutilitoris sp. nov., isolated from a tidal mudflat.</title>
        <authorList>
            <person name="Kim Y.-J."/>
        </authorList>
    </citation>
    <scope>NUCLEOTIDE SEQUENCE [LARGE SCALE GENOMIC DNA]</scope>
    <source>
        <strain evidence="2 3">GH2-6</strain>
    </source>
</reference>
<dbReference type="OrthoDB" id="5464931at2"/>
<dbReference type="EMBL" id="VCLB01000004">
    <property type="protein sequence ID" value="TNB48199.1"/>
    <property type="molecule type" value="Genomic_DNA"/>
</dbReference>
<dbReference type="Proteomes" id="UP000307874">
    <property type="component" value="Unassembled WGS sequence"/>
</dbReference>
<accession>A0A5C4JU48</accession>
<evidence type="ECO:0008006" key="4">
    <source>
        <dbReference type="Google" id="ProtNLM"/>
    </source>
</evidence>
<organism evidence="2 3">
    <name type="scientific">Martelella lutilitoris</name>
    <dbReference type="NCBI Taxonomy" id="2583532"/>
    <lineage>
        <taxon>Bacteria</taxon>
        <taxon>Pseudomonadati</taxon>
        <taxon>Pseudomonadota</taxon>
        <taxon>Alphaproteobacteria</taxon>
        <taxon>Hyphomicrobiales</taxon>
        <taxon>Aurantimonadaceae</taxon>
        <taxon>Martelella</taxon>
    </lineage>
</organism>
<evidence type="ECO:0000256" key="1">
    <source>
        <dbReference type="SAM" id="Phobius"/>
    </source>
</evidence>
<keyword evidence="1" id="KW-0812">Transmembrane</keyword>
<proteinExistence type="predicted"/>
<protein>
    <recommendedName>
        <fullName evidence="4">Discoidin domain-containing protein</fullName>
    </recommendedName>
</protein>
<dbReference type="AlphaFoldDB" id="A0A5C4JU48"/>
<dbReference type="RefSeq" id="WP_138747907.1">
    <property type="nucleotide sequence ID" value="NZ_VCLB01000004.1"/>
</dbReference>
<sequence>MRDLAHNIAVRTALTPGIATATADGPVIDLQGFDSAAVIIGTGGIEGDGDFTATLEESDDGEAFSAVAADQLDSNTPESLEADSMTRIGYRGYRRFLRLHLAKNSGTSIAVAAILILGSASTRPVH</sequence>
<keyword evidence="1" id="KW-1133">Transmembrane helix</keyword>
<gene>
    <name evidence="2" type="ORF">FF124_07630</name>
</gene>
<keyword evidence="3" id="KW-1185">Reference proteome</keyword>
<comment type="caution">
    <text evidence="2">The sequence shown here is derived from an EMBL/GenBank/DDBJ whole genome shotgun (WGS) entry which is preliminary data.</text>
</comment>